<proteinExistence type="predicted"/>
<feature type="compositionally biased region" description="Low complexity" evidence="1">
    <location>
        <begin position="178"/>
        <end position="220"/>
    </location>
</feature>
<evidence type="ECO:0000313" key="2">
    <source>
        <dbReference type="EMBL" id="OCL01949.1"/>
    </source>
</evidence>
<gene>
    <name evidence="2" type="ORF">AOQ84DRAFT_369678</name>
</gene>
<feature type="compositionally biased region" description="Polar residues" evidence="1">
    <location>
        <begin position="76"/>
        <end position="85"/>
    </location>
</feature>
<dbReference type="EMBL" id="KV751030">
    <property type="protein sequence ID" value="OCL01949.1"/>
    <property type="molecule type" value="Genomic_DNA"/>
</dbReference>
<dbReference type="AlphaFoldDB" id="A0A8E2JLT7"/>
<feature type="region of interest" description="Disordered" evidence="1">
    <location>
        <begin position="76"/>
        <end position="98"/>
    </location>
</feature>
<feature type="region of interest" description="Disordered" evidence="1">
    <location>
        <begin position="160"/>
        <end position="220"/>
    </location>
</feature>
<evidence type="ECO:0000313" key="3">
    <source>
        <dbReference type="Proteomes" id="UP000250140"/>
    </source>
</evidence>
<organism evidence="2 3">
    <name type="scientific">Glonium stellatum</name>
    <dbReference type="NCBI Taxonomy" id="574774"/>
    <lineage>
        <taxon>Eukaryota</taxon>
        <taxon>Fungi</taxon>
        <taxon>Dikarya</taxon>
        <taxon>Ascomycota</taxon>
        <taxon>Pezizomycotina</taxon>
        <taxon>Dothideomycetes</taxon>
        <taxon>Pleosporomycetidae</taxon>
        <taxon>Gloniales</taxon>
        <taxon>Gloniaceae</taxon>
        <taxon>Glonium</taxon>
    </lineage>
</organism>
<keyword evidence="3" id="KW-1185">Reference proteome</keyword>
<accession>A0A8E2JLT7</accession>
<sequence>MSTLRNSSGRSDSTAAPLSTIGAVEDYQACLILKCMSLGLTPSEIEATEGLLMLAAATNDLARHAETAVPARLSVKDNSAPTGKASNAPGAHLDVKPALPSNISPAELEAFQHGWDIHNHNYETNTYVEDAWAAQYQQPDAARMGRLACCPKVRLILHGPQKGREPKLGVRPDKKPAVRTPRVRPVSKPVPKPAAKAQSKSKRASQTSRKPASKAPEASVAPLALLAELATTKGSASTVSPPLEQPSLPPVGGTLRGTRVRVPSKRKQEADESEELTKRQNGLQ</sequence>
<feature type="compositionally biased region" description="Basic and acidic residues" evidence="1">
    <location>
        <begin position="162"/>
        <end position="176"/>
    </location>
</feature>
<name>A0A8E2JLT7_9PEZI</name>
<reference evidence="2 3" key="1">
    <citation type="journal article" date="2016" name="Nat. Commun.">
        <title>Ectomycorrhizal ecology is imprinted in the genome of the dominant symbiotic fungus Cenococcum geophilum.</title>
        <authorList>
            <consortium name="DOE Joint Genome Institute"/>
            <person name="Peter M."/>
            <person name="Kohler A."/>
            <person name="Ohm R.A."/>
            <person name="Kuo A."/>
            <person name="Krutzmann J."/>
            <person name="Morin E."/>
            <person name="Arend M."/>
            <person name="Barry K.W."/>
            <person name="Binder M."/>
            <person name="Choi C."/>
            <person name="Clum A."/>
            <person name="Copeland A."/>
            <person name="Grisel N."/>
            <person name="Haridas S."/>
            <person name="Kipfer T."/>
            <person name="LaButti K."/>
            <person name="Lindquist E."/>
            <person name="Lipzen A."/>
            <person name="Maire R."/>
            <person name="Meier B."/>
            <person name="Mihaltcheva S."/>
            <person name="Molinier V."/>
            <person name="Murat C."/>
            <person name="Poggeler S."/>
            <person name="Quandt C.A."/>
            <person name="Sperisen C."/>
            <person name="Tritt A."/>
            <person name="Tisserant E."/>
            <person name="Crous P.W."/>
            <person name="Henrissat B."/>
            <person name="Nehls U."/>
            <person name="Egli S."/>
            <person name="Spatafora J.W."/>
            <person name="Grigoriev I.V."/>
            <person name="Martin F.M."/>
        </authorList>
    </citation>
    <scope>NUCLEOTIDE SEQUENCE [LARGE SCALE GENOMIC DNA]</scope>
    <source>
        <strain evidence="2 3">CBS 207.34</strain>
    </source>
</reference>
<feature type="region of interest" description="Disordered" evidence="1">
    <location>
        <begin position="232"/>
        <end position="284"/>
    </location>
</feature>
<feature type="compositionally biased region" description="Basic and acidic residues" evidence="1">
    <location>
        <begin position="266"/>
        <end position="278"/>
    </location>
</feature>
<dbReference type="Proteomes" id="UP000250140">
    <property type="component" value="Unassembled WGS sequence"/>
</dbReference>
<protein>
    <submittedName>
        <fullName evidence="2">Uncharacterized protein</fullName>
    </submittedName>
</protein>
<evidence type="ECO:0000256" key="1">
    <source>
        <dbReference type="SAM" id="MobiDB-lite"/>
    </source>
</evidence>